<organism evidence="2">
    <name type="scientific">Nothobranchius korthausae</name>
    <dbReference type="NCBI Taxonomy" id="1143690"/>
    <lineage>
        <taxon>Eukaryota</taxon>
        <taxon>Metazoa</taxon>
        <taxon>Chordata</taxon>
        <taxon>Craniata</taxon>
        <taxon>Vertebrata</taxon>
        <taxon>Euteleostomi</taxon>
        <taxon>Actinopterygii</taxon>
        <taxon>Neopterygii</taxon>
        <taxon>Teleostei</taxon>
        <taxon>Neoteleostei</taxon>
        <taxon>Acanthomorphata</taxon>
        <taxon>Ovalentaria</taxon>
        <taxon>Atherinomorphae</taxon>
        <taxon>Cyprinodontiformes</taxon>
        <taxon>Nothobranchiidae</taxon>
        <taxon>Nothobranchius</taxon>
    </lineage>
</organism>
<proteinExistence type="predicted"/>
<evidence type="ECO:0000256" key="1">
    <source>
        <dbReference type="SAM" id="Phobius"/>
    </source>
</evidence>
<gene>
    <name evidence="2" type="primary">Nfu_g_1_023259</name>
</gene>
<dbReference type="EMBL" id="HAEB01006790">
    <property type="protein sequence ID" value="SBQ53317.1"/>
    <property type="molecule type" value="Transcribed_RNA"/>
</dbReference>
<reference evidence="2" key="2">
    <citation type="submission" date="2016-06" db="EMBL/GenBank/DDBJ databases">
        <title>The genome of a short-lived fish provides insights into sex chromosome evolution and the genetic control of aging.</title>
        <authorList>
            <person name="Reichwald K."/>
            <person name="Felder M."/>
            <person name="Petzold A."/>
            <person name="Koch P."/>
            <person name="Groth M."/>
            <person name="Platzer M."/>
        </authorList>
    </citation>
    <scope>NUCLEOTIDE SEQUENCE</scope>
    <source>
        <tissue evidence="2">Brain</tissue>
    </source>
</reference>
<sequence length="88" mass="9862">GLLALRRSPVTLPVLCLPTNLLWIYSNTCIPTCHTACARISVWIISFCVLFVPAWIQLSRSDSPTILTAQPPVSCSRLEQRFNLQHVL</sequence>
<keyword evidence="1" id="KW-1133">Transmembrane helix</keyword>
<feature type="transmembrane region" description="Helical" evidence="1">
    <location>
        <begin position="40"/>
        <end position="58"/>
    </location>
</feature>
<dbReference type="AlphaFoldDB" id="A0A1A8F2G8"/>
<feature type="non-terminal residue" evidence="2">
    <location>
        <position position="88"/>
    </location>
</feature>
<feature type="non-terminal residue" evidence="2">
    <location>
        <position position="1"/>
    </location>
</feature>
<keyword evidence="1" id="KW-0472">Membrane</keyword>
<name>A0A1A8F2G8_9TELE</name>
<protein>
    <submittedName>
        <fullName evidence="2">Uncharacterized protein</fullName>
    </submittedName>
</protein>
<keyword evidence="1" id="KW-0812">Transmembrane</keyword>
<accession>A0A1A8F2G8</accession>
<evidence type="ECO:0000313" key="2">
    <source>
        <dbReference type="EMBL" id="SBQ53317.1"/>
    </source>
</evidence>
<reference evidence="2" key="1">
    <citation type="submission" date="2016-05" db="EMBL/GenBank/DDBJ databases">
        <authorList>
            <person name="Lavstsen T."/>
            <person name="Jespersen J.S."/>
        </authorList>
    </citation>
    <scope>NUCLEOTIDE SEQUENCE</scope>
    <source>
        <tissue evidence="2">Brain</tissue>
    </source>
</reference>